<dbReference type="InterPro" id="IPR050263">
    <property type="entry name" value="Bact_Fimbrial_Adh_Pro"/>
</dbReference>
<dbReference type="EMBL" id="JAYMYY010000002">
    <property type="protein sequence ID" value="MEO3990218.1"/>
    <property type="molecule type" value="Genomic_DNA"/>
</dbReference>
<accession>A0ABV0HIL0</accession>
<dbReference type="RefSeq" id="WP_347794657.1">
    <property type="nucleotide sequence ID" value="NZ_JAYMYY010000002.1"/>
</dbReference>
<name>A0ABV0HIL0_9ENTR</name>
<evidence type="ECO:0000256" key="1">
    <source>
        <dbReference type="SAM" id="SignalP"/>
    </source>
</evidence>
<reference evidence="3 4" key="1">
    <citation type="submission" date="2024-01" db="EMBL/GenBank/DDBJ databases">
        <title>Pseudocitrobacter sp. Endophytic strain Cyp-38L.</title>
        <authorList>
            <person name="Amer M.A."/>
            <person name="Hamed S.M."/>
        </authorList>
    </citation>
    <scope>NUCLEOTIDE SEQUENCE [LARGE SCALE GENOMIC DNA]</scope>
    <source>
        <strain evidence="3 4">Cyp38S</strain>
    </source>
</reference>
<evidence type="ECO:0000313" key="4">
    <source>
        <dbReference type="Proteomes" id="UP001444146"/>
    </source>
</evidence>
<dbReference type="InterPro" id="IPR008966">
    <property type="entry name" value="Adhesion_dom_sf"/>
</dbReference>
<comment type="caution">
    <text evidence="3">The sequence shown here is derived from an EMBL/GenBank/DDBJ whole genome shotgun (WGS) entry which is preliminary data.</text>
</comment>
<dbReference type="Gene3D" id="2.60.40.1090">
    <property type="entry name" value="Fimbrial-type adhesion domain"/>
    <property type="match status" value="1"/>
</dbReference>
<dbReference type="Pfam" id="PF00419">
    <property type="entry name" value="Fimbrial"/>
    <property type="match status" value="1"/>
</dbReference>
<feature type="signal peptide" evidence="1">
    <location>
        <begin position="1"/>
        <end position="23"/>
    </location>
</feature>
<dbReference type="SUPFAM" id="SSF49401">
    <property type="entry name" value="Bacterial adhesins"/>
    <property type="match status" value="1"/>
</dbReference>
<keyword evidence="1" id="KW-0732">Signal</keyword>
<proteinExistence type="predicted"/>
<dbReference type="InterPro" id="IPR036937">
    <property type="entry name" value="Adhesion_dom_fimbrial_sf"/>
</dbReference>
<evidence type="ECO:0000259" key="2">
    <source>
        <dbReference type="Pfam" id="PF00419"/>
    </source>
</evidence>
<dbReference type="InterPro" id="IPR000259">
    <property type="entry name" value="Adhesion_dom_fimbrial"/>
</dbReference>
<dbReference type="PANTHER" id="PTHR33420">
    <property type="entry name" value="FIMBRIAL SUBUNIT ELFA-RELATED"/>
    <property type="match status" value="1"/>
</dbReference>
<dbReference type="PANTHER" id="PTHR33420:SF11">
    <property type="entry name" value="FIMBRIAL-LIKE PROTEIN"/>
    <property type="match status" value="1"/>
</dbReference>
<keyword evidence="4" id="KW-1185">Reference proteome</keyword>
<organism evidence="3 4">
    <name type="scientific">Pseudocitrobacter cyperus</name>
    <dbReference type="NCBI Taxonomy" id="3112843"/>
    <lineage>
        <taxon>Bacteria</taxon>
        <taxon>Pseudomonadati</taxon>
        <taxon>Pseudomonadota</taxon>
        <taxon>Gammaproteobacteria</taxon>
        <taxon>Enterobacterales</taxon>
        <taxon>Enterobacteriaceae</taxon>
        <taxon>Pseudocitrobacter</taxon>
    </lineage>
</organism>
<sequence length="187" mass="19317">MFTGKRTILALAITALTSGYALADVDGGGGKITFSGLIINAPCSIQADDVDKQVNLGEVPASYINANTHSDAVDSSLHLINCDLPNSDNGDGDTVSKVDVTFSSGSVEPTDSNLMTNTYASGANNVGIRLLDKNSANITLGAAHTVDLITTSATQILPFKAWMEKTGSADVTPGGVTATANYTLIYK</sequence>
<gene>
    <name evidence="3" type="ORF">VSR74_10355</name>
</gene>
<dbReference type="Proteomes" id="UP001444146">
    <property type="component" value="Unassembled WGS sequence"/>
</dbReference>
<evidence type="ECO:0000313" key="3">
    <source>
        <dbReference type="EMBL" id="MEO3990218.1"/>
    </source>
</evidence>
<protein>
    <submittedName>
        <fullName evidence="3">Fimbrial protein</fullName>
    </submittedName>
</protein>
<feature type="domain" description="Fimbrial-type adhesion" evidence="2">
    <location>
        <begin position="32"/>
        <end position="187"/>
    </location>
</feature>
<feature type="chain" id="PRO_5045177677" evidence="1">
    <location>
        <begin position="24"/>
        <end position="187"/>
    </location>
</feature>